<keyword evidence="3" id="KW-1185">Reference proteome</keyword>
<name>A0ABW0S849_9RHOB</name>
<reference evidence="3" key="1">
    <citation type="journal article" date="2019" name="Int. J. Syst. Evol. Microbiol.">
        <title>The Global Catalogue of Microorganisms (GCM) 10K type strain sequencing project: providing services to taxonomists for standard genome sequencing and annotation.</title>
        <authorList>
            <consortium name="The Broad Institute Genomics Platform"/>
            <consortium name="The Broad Institute Genome Sequencing Center for Infectious Disease"/>
            <person name="Wu L."/>
            <person name="Ma J."/>
        </authorList>
    </citation>
    <scope>NUCLEOTIDE SEQUENCE [LARGE SCALE GENOMIC DNA]</scope>
    <source>
        <strain evidence="3">KACC 11588</strain>
    </source>
</reference>
<evidence type="ECO:0000313" key="2">
    <source>
        <dbReference type="EMBL" id="MFC5565076.1"/>
    </source>
</evidence>
<comment type="caution">
    <text evidence="2">The sequence shown here is derived from an EMBL/GenBank/DDBJ whole genome shotgun (WGS) entry which is preliminary data.</text>
</comment>
<gene>
    <name evidence="2" type="ORF">ACFPOC_01410</name>
</gene>
<dbReference type="SUPFAM" id="SSF109604">
    <property type="entry name" value="HD-domain/PDEase-like"/>
    <property type="match status" value="1"/>
</dbReference>
<protein>
    <submittedName>
        <fullName evidence="2">Uncharacterized protein</fullName>
    </submittedName>
</protein>
<dbReference type="Proteomes" id="UP001596056">
    <property type="component" value="Unassembled WGS sequence"/>
</dbReference>
<dbReference type="RefSeq" id="WP_209836935.1">
    <property type="nucleotide sequence ID" value="NZ_JAGGJP010000001.1"/>
</dbReference>
<feature type="region of interest" description="Disordered" evidence="1">
    <location>
        <begin position="1"/>
        <end position="43"/>
    </location>
</feature>
<dbReference type="Gene3D" id="1.10.3210.10">
    <property type="entry name" value="Hypothetical protein af1432"/>
    <property type="match status" value="1"/>
</dbReference>
<dbReference type="EMBL" id="JBHSNA010000001">
    <property type="protein sequence ID" value="MFC5565076.1"/>
    <property type="molecule type" value="Genomic_DNA"/>
</dbReference>
<sequence length="125" mass="13044">MTGRDDPQAVAQAFDFAVKAHDGQTRGPTSDESCTSGASDGAHPQVDATTLIAALWHDVIGTATRNLAGIGERIGTAVASIAAEQADDGERPAREEPGWRVASRRRCSCCSNEGSSSLTRHPISP</sequence>
<proteinExistence type="predicted"/>
<accession>A0ABW0S849</accession>
<evidence type="ECO:0000313" key="3">
    <source>
        <dbReference type="Proteomes" id="UP001596056"/>
    </source>
</evidence>
<feature type="compositionally biased region" description="Polar residues" evidence="1">
    <location>
        <begin position="26"/>
        <end position="38"/>
    </location>
</feature>
<organism evidence="2 3">
    <name type="scientific">Rubellimicrobium aerolatum</name>
    <dbReference type="NCBI Taxonomy" id="490979"/>
    <lineage>
        <taxon>Bacteria</taxon>
        <taxon>Pseudomonadati</taxon>
        <taxon>Pseudomonadota</taxon>
        <taxon>Alphaproteobacteria</taxon>
        <taxon>Rhodobacterales</taxon>
        <taxon>Roseobacteraceae</taxon>
        <taxon>Rubellimicrobium</taxon>
    </lineage>
</organism>
<evidence type="ECO:0000256" key="1">
    <source>
        <dbReference type="SAM" id="MobiDB-lite"/>
    </source>
</evidence>